<dbReference type="InterPro" id="IPR012337">
    <property type="entry name" value="RNaseH-like_sf"/>
</dbReference>
<dbReference type="InterPro" id="IPR043502">
    <property type="entry name" value="DNA/RNA_pol_sf"/>
</dbReference>
<feature type="compositionally biased region" description="Basic and acidic residues" evidence="3">
    <location>
        <begin position="384"/>
        <end position="399"/>
    </location>
</feature>
<dbReference type="FunFam" id="3.10.20.370:FF:000001">
    <property type="entry name" value="Retrovirus-related Pol polyprotein from transposon 17.6-like protein"/>
    <property type="match status" value="1"/>
</dbReference>
<evidence type="ECO:0000313" key="7">
    <source>
        <dbReference type="Proteomes" id="UP000044841"/>
    </source>
</evidence>
<feature type="domain" description="Reverse transcriptase" evidence="4">
    <location>
        <begin position="17"/>
        <end position="196"/>
    </location>
</feature>
<feature type="compositionally biased region" description="Basic and acidic residues" evidence="3">
    <location>
        <begin position="481"/>
        <end position="491"/>
    </location>
</feature>
<dbReference type="CDD" id="cd01647">
    <property type="entry name" value="RT_LTR"/>
    <property type="match status" value="1"/>
</dbReference>
<protein>
    <submittedName>
        <fullName evidence="6">Transposon Tf2-11 polyprotein</fullName>
    </submittedName>
</protein>
<dbReference type="Pfam" id="PF17919">
    <property type="entry name" value="RT_RNaseH_2"/>
    <property type="match status" value="1"/>
</dbReference>
<dbReference type="PROSITE" id="PS50994">
    <property type="entry name" value="INTEGRASE"/>
    <property type="match status" value="1"/>
</dbReference>
<keyword evidence="7" id="KW-1185">Reference proteome</keyword>
<dbReference type="GO" id="GO:0003824">
    <property type="term" value="F:catalytic activity"/>
    <property type="evidence" value="ECO:0007669"/>
    <property type="project" value="UniProtKB-KW"/>
</dbReference>
<dbReference type="GO" id="GO:0003723">
    <property type="term" value="F:RNA binding"/>
    <property type="evidence" value="ECO:0007669"/>
    <property type="project" value="UniProtKB-KW"/>
</dbReference>
<sequence length="714" mass="82734">MTPAESKELRKYLDKHLAKGTIQHSKSPAGAPVMFVKKSDGSLRLCMDYRKLNNITIKNRYPLPLQQDLIEKLQGVTIFTKLDLRWGYNNVWIREGNEWKTAFRTKYGHFEYKVMPFGLTNAPATFQHFMNDLFQDMIDVNIIVYLDDILIYSKDPTTHEETVKEVLQRLRDAHLYCKPLKCMFSVDTVPYLGLVVSPKGISMEAKKVQAVQEWPEPKTIKQIHRAARPLHDVVKSGKFYWGEREQMSMKQVKDLICNEPVLAHANPDKPFVLETDASGIAMGAILSQKQEDGRLHPIAFMSKSFQGAEKNYNTHNKELLVIICALKEWRIFLEGCKHRIHVISDHRNLEYWKMSRTFNRRHNQWFLELAPFDFTISHWPGKLSEKPDALSRRSDHGEEGPEPQIMLPEERFAELNTVVPEWVLEDEIQQAQGEDPSLEAVLRVMKDGVKNLPKTVQEKFKRGKSANKNTIIQWLGTREENEQGNEYREEEQAGTWEKGPRTANANTSETLGDSILTFMDRLTKMVHYIPCREQIDSEEMAELFMKHVWKLHGTPRIATSDRGTQFASKFMRALYKKLDIKPHFSTAYHPQTDGQSEHANKMGEQYLQFYVDHRQTDWVKWLPLAKFAFNSAKNRQTGFTPFELNSGFNPEISPRLNQSSIPAADELAKSIQEKLEEAKVALRMSIEKEWDEEPDPEFEVGDKVWLNAKHISTN</sequence>
<keyword evidence="1" id="KW-0694">RNA-binding</keyword>
<dbReference type="Pfam" id="PF00078">
    <property type="entry name" value="RVT_1"/>
    <property type="match status" value="1"/>
</dbReference>
<evidence type="ECO:0000256" key="2">
    <source>
        <dbReference type="ARBA" id="ARBA00023268"/>
    </source>
</evidence>
<name>A0A0K6G4T2_9AGAM</name>
<dbReference type="InterPro" id="IPR041577">
    <property type="entry name" value="RT_RNaseH_2"/>
</dbReference>
<evidence type="ECO:0000256" key="1">
    <source>
        <dbReference type="ARBA" id="ARBA00022884"/>
    </source>
</evidence>
<dbReference type="InterPro" id="IPR000477">
    <property type="entry name" value="RT_dom"/>
</dbReference>
<evidence type="ECO:0000259" key="5">
    <source>
        <dbReference type="PROSITE" id="PS50994"/>
    </source>
</evidence>
<evidence type="ECO:0000259" key="4">
    <source>
        <dbReference type="PROSITE" id="PS50878"/>
    </source>
</evidence>
<dbReference type="Gene3D" id="3.10.10.10">
    <property type="entry name" value="HIV Type 1 Reverse Transcriptase, subunit A, domain 1"/>
    <property type="match status" value="1"/>
</dbReference>
<accession>A0A0K6G4T2</accession>
<dbReference type="CDD" id="cd09274">
    <property type="entry name" value="RNase_HI_RT_Ty3"/>
    <property type="match status" value="1"/>
</dbReference>
<dbReference type="GO" id="GO:0015074">
    <property type="term" value="P:DNA integration"/>
    <property type="evidence" value="ECO:0007669"/>
    <property type="project" value="InterPro"/>
</dbReference>
<keyword evidence="2" id="KW-0511">Multifunctional enzyme</keyword>
<evidence type="ECO:0000256" key="3">
    <source>
        <dbReference type="SAM" id="MobiDB-lite"/>
    </source>
</evidence>
<dbReference type="InterPro" id="IPR050951">
    <property type="entry name" value="Retrovirus_Pol_polyprotein"/>
</dbReference>
<feature type="region of interest" description="Disordered" evidence="3">
    <location>
        <begin position="384"/>
        <end position="403"/>
    </location>
</feature>
<dbReference type="Proteomes" id="UP000044841">
    <property type="component" value="Unassembled WGS sequence"/>
</dbReference>
<feature type="domain" description="Integrase catalytic" evidence="5">
    <location>
        <begin position="488"/>
        <end position="649"/>
    </location>
</feature>
<dbReference type="GO" id="GO:0005634">
    <property type="term" value="C:nucleus"/>
    <property type="evidence" value="ECO:0007669"/>
    <property type="project" value="UniProtKB-ARBA"/>
</dbReference>
<evidence type="ECO:0000313" key="6">
    <source>
        <dbReference type="EMBL" id="CUA73551.1"/>
    </source>
</evidence>
<dbReference type="EMBL" id="CYGV01001395">
    <property type="protein sequence ID" value="CUA73551.1"/>
    <property type="molecule type" value="Genomic_DNA"/>
</dbReference>
<dbReference type="PANTHER" id="PTHR37984:SF5">
    <property type="entry name" value="PROTEIN NYNRIN-LIKE"/>
    <property type="match status" value="1"/>
</dbReference>
<feature type="region of interest" description="Disordered" evidence="3">
    <location>
        <begin position="481"/>
        <end position="508"/>
    </location>
</feature>
<gene>
    <name evidence="6" type="ORF">RSOLAG22IIIB_10878</name>
</gene>
<dbReference type="InterPro" id="IPR043128">
    <property type="entry name" value="Rev_trsase/Diguanyl_cyclase"/>
</dbReference>
<dbReference type="PANTHER" id="PTHR37984">
    <property type="entry name" value="PROTEIN CBG26694"/>
    <property type="match status" value="1"/>
</dbReference>
<dbReference type="PROSITE" id="PS50878">
    <property type="entry name" value="RT_POL"/>
    <property type="match status" value="1"/>
</dbReference>
<dbReference type="AlphaFoldDB" id="A0A0K6G4T2"/>
<proteinExistence type="predicted"/>
<reference evidence="6 7" key="1">
    <citation type="submission" date="2015-07" db="EMBL/GenBank/DDBJ databases">
        <authorList>
            <person name="Noorani M."/>
        </authorList>
    </citation>
    <scope>NUCLEOTIDE SEQUENCE [LARGE SCALE GENOMIC DNA]</scope>
    <source>
        <strain evidence="6">BBA 69670</strain>
    </source>
</reference>
<dbReference type="SUPFAM" id="SSF56672">
    <property type="entry name" value="DNA/RNA polymerases"/>
    <property type="match status" value="1"/>
</dbReference>
<dbReference type="Pfam" id="PF00665">
    <property type="entry name" value="rve"/>
    <property type="match status" value="1"/>
</dbReference>
<dbReference type="Gene3D" id="3.30.70.270">
    <property type="match status" value="2"/>
</dbReference>
<dbReference type="Gene3D" id="3.30.420.10">
    <property type="entry name" value="Ribonuclease H-like superfamily/Ribonuclease H"/>
    <property type="match status" value="1"/>
</dbReference>
<dbReference type="InterPro" id="IPR036397">
    <property type="entry name" value="RNaseH_sf"/>
</dbReference>
<organism evidence="6 7">
    <name type="scientific">Rhizoctonia solani</name>
    <dbReference type="NCBI Taxonomy" id="456999"/>
    <lineage>
        <taxon>Eukaryota</taxon>
        <taxon>Fungi</taxon>
        <taxon>Dikarya</taxon>
        <taxon>Basidiomycota</taxon>
        <taxon>Agaricomycotina</taxon>
        <taxon>Agaricomycetes</taxon>
        <taxon>Cantharellales</taxon>
        <taxon>Ceratobasidiaceae</taxon>
        <taxon>Rhizoctonia</taxon>
    </lineage>
</organism>
<dbReference type="SUPFAM" id="SSF53098">
    <property type="entry name" value="Ribonuclease H-like"/>
    <property type="match status" value="1"/>
</dbReference>
<dbReference type="InterPro" id="IPR001584">
    <property type="entry name" value="Integrase_cat-core"/>
</dbReference>
<dbReference type="Gene3D" id="3.10.20.370">
    <property type="match status" value="1"/>
</dbReference>